<reference evidence="4" key="1">
    <citation type="submission" date="2016-11" db="UniProtKB">
        <authorList>
            <consortium name="WormBaseParasite"/>
        </authorList>
    </citation>
    <scope>IDENTIFICATION</scope>
</reference>
<dbReference type="Gene3D" id="1.25.40.10">
    <property type="entry name" value="Tetratricopeptide repeat domain"/>
    <property type="match status" value="2"/>
</dbReference>
<dbReference type="SMART" id="SM00671">
    <property type="entry name" value="SEL1"/>
    <property type="match status" value="4"/>
</dbReference>
<protein>
    <submittedName>
        <fullName evidence="4">SEL1L2 adaptor subunit of ERAD E3 ligase</fullName>
    </submittedName>
</protein>
<dbReference type="PANTHER" id="PTHR11102">
    <property type="entry name" value="SEL-1-LIKE PROTEIN"/>
    <property type="match status" value="1"/>
</dbReference>
<accession>A0A1I8JN41</accession>
<dbReference type="Pfam" id="PF08238">
    <property type="entry name" value="Sel1"/>
    <property type="match status" value="4"/>
</dbReference>
<comment type="similarity">
    <text evidence="1">Belongs to the sel-1 family.</text>
</comment>
<name>A0A1I8JN41_9PLAT</name>
<dbReference type="AlphaFoldDB" id="A0A1I8JN41"/>
<sequence>GNAIGYAGLGLMHLQGAGVPASPQKAEEFFGRSAELGYAEGQLQLGLMHYTGITQAGIRDLKKALKYFTLASQQGNTLAFFYLAQMHAAGSGVLRSCQTRRRVVQECGRAGRWSDQLMEAHRLYKEESGSAYAALLRYLFLADSGYEVAQSNAAYILDQNPEAFFPANESYSRAASCWSRAAGQSYAQARLKLADYHYYGLGGPANLEQAASLYRAASDQQSSAQAMFNLAYIGAFGLERDLHLAKRYYDQAAEASADAYMPVMLALCRLAVEFVMDYLRGGNYSGWRTSSPCCPSQTSGHPPPCRRPSSSGPDSIRLSRLLMMKMENRQTQPISSANTPWPPAAGPGISLLLTVLVGILLRWHLPAHSIPSNRAAANSAGGWGRCA</sequence>
<dbReference type="SUPFAM" id="SSF81901">
    <property type="entry name" value="HCP-like"/>
    <property type="match status" value="2"/>
</dbReference>
<evidence type="ECO:0000256" key="2">
    <source>
        <dbReference type="SAM" id="MobiDB-lite"/>
    </source>
</evidence>
<feature type="region of interest" description="Disordered" evidence="2">
    <location>
        <begin position="293"/>
        <end position="313"/>
    </location>
</feature>
<dbReference type="GO" id="GO:0005789">
    <property type="term" value="C:endoplasmic reticulum membrane"/>
    <property type="evidence" value="ECO:0007669"/>
    <property type="project" value="TreeGrafter"/>
</dbReference>
<dbReference type="InterPro" id="IPR011990">
    <property type="entry name" value="TPR-like_helical_dom_sf"/>
</dbReference>
<evidence type="ECO:0000313" key="3">
    <source>
        <dbReference type="Proteomes" id="UP000095280"/>
    </source>
</evidence>
<proteinExistence type="inferred from homology"/>
<dbReference type="WBParaSite" id="snap_masked-unitig_21973-processed-gene-0.0-mRNA-1">
    <property type="protein sequence ID" value="snap_masked-unitig_21973-processed-gene-0.0-mRNA-1"/>
    <property type="gene ID" value="snap_masked-unitig_21973-processed-gene-0.0"/>
</dbReference>
<organism evidence="3 4">
    <name type="scientific">Macrostomum lignano</name>
    <dbReference type="NCBI Taxonomy" id="282301"/>
    <lineage>
        <taxon>Eukaryota</taxon>
        <taxon>Metazoa</taxon>
        <taxon>Spiralia</taxon>
        <taxon>Lophotrochozoa</taxon>
        <taxon>Platyhelminthes</taxon>
        <taxon>Rhabditophora</taxon>
        <taxon>Macrostomorpha</taxon>
        <taxon>Macrostomida</taxon>
        <taxon>Macrostomidae</taxon>
        <taxon>Macrostomum</taxon>
    </lineage>
</organism>
<dbReference type="InterPro" id="IPR006597">
    <property type="entry name" value="Sel1-like"/>
</dbReference>
<dbReference type="GO" id="GO:0036503">
    <property type="term" value="P:ERAD pathway"/>
    <property type="evidence" value="ECO:0007669"/>
    <property type="project" value="TreeGrafter"/>
</dbReference>
<evidence type="ECO:0000313" key="4">
    <source>
        <dbReference type="WBParaSite" id="snap_masked-unitig_21973-processed-gene-0.0-mRNA-1"/>
    </source>
</evidence>
<dbReference type="PANTHER" id="PTHR11102:SF147">
    <property type="entry name" value="SEL1L ADAPTOR SUBUNIT OF ERAD E3 UBIQUITIN LIGASE"/>
    <property type="match status" value="1"/>
</dbReference>
<evidence type="ECO:0000256" key="1">
    <source>
        <dbReference type="ARBA" id="ARBA00038101"/>
    </source>
</evidence>
<dbReference type="Proteomes" id="UP000095280">
    <property type="component" value="Unplaced"/>
</dbReference>
<dbReference type="InterPro" id="IPR050767">
    <property type="entry name" value="Sel1_AlgK"/>
</dbReference>
<keyword evidence="3" id="KW-1185">Reference proteome</keyword>